<reference evidence="7" key="1">
    <citation type="submission" date="2016-12" db="EMBL/GenBank/DDBJ databases">
        <title>Comparative genomics of four Isosphaeraceae planctomycetes: a common pool of plasmids and glycoside hydrolase genes.</title>
        <authorList>
            <person name="Ivanova A."/>
        </authorList>
    </citation>
    <scope>NUCLEOTIDE SEQUENCE [LARGE SCALE GENOMIC DNA]</scope>
    <source>
        <strain evidence="7">PX4</strain>
    </source>
</reference>
<feature type="region of interest" description="Disordered" evidence="5">
    <location>
        <begin position="140"/>
        <end position="160"/>
    </location>
</feature>
<accession>A0A1U7CM73</accession>
<dbReference type="InterPro" id="IPR003775">
    <property type="entry name" value="Flagellar_assembly_factor_FliW"/>
</dbReference>
<name>A0A1U7CM73_9BACT</name>
<dbReference type="EMBL" id="CP019082">
    <property type="protein sequence ID" value="APW60008.1"/>
    <property type="molecule type" value="Genomic_DNA"/>
</dbReference>
<feature type="compositionally biased region" description="Low complexity" evidence="5">
    <location>
        <begin position="143"/>
        <end position="160"/>
    </location>
</feature>
<dbReference type="GO" id="GO:0044780">
    <property type="term" value="P:bacterial-type flagellum assembly"/>
    <property type="evidence" value="ECO:0007669"/>
    <property type="project" value="UniProtKB-UniRule"/>
</dbReference>
<evidence type="ECO:0000256" key="3">
    <source>
        <dbReference type="ARBA" id="ARBA00022845"/>
    </source>
</evidence>
<comment type="similarity">
    <text evidence="4">Belongs to the FliW family.</text>
</comment>
<gene>
    <name evidence="4 6" type="primary">fliW</name>
    <name evidence="6" type="ORF">BSF38_01470</name>
</gene>
<dbReference type="AlphaFoldDB" id="A0A1U7CM73"/>
<dbReference type="GO" id="GO:0006417">
    <property type="term" value="P:regulation of translation"/>
    <property type="evidence" value="ECO:0007669"/>
    <property type="project" value="UniProtKB-KW"/>
</dbReference>
<evidence type="ECO:0000256" key="4">
    <source>
        <dbReference type="HAMAP-Rule" id="MF_01185"/>
    </source>
</evidence>
<dbReference type="RefSeq" id="WP_076344355.1">
    <property type="nucleotide sequence ID" value="NZ_CP019082.1"/>
</dbReference>
<keyword evidence="1 4" id="KW-0963">Cytoplasm</keyword>
<dbReference type="GO" id="GO:0005737">
    <property type="term" value="C:cytoplasm"/>
    <property type="evidence" value="ECO:0007669"/>
    <property type="project" value="UniProtKB-SubCell"/>
</dbReference>
<keyword evidence="7" id="KW-1185">Reference proteome</keyword>
<keyword evidence="6" id="KW-0282">Flagellum</keyword>
<evidence type="ECO:0000256" key="1">
    <source>
        <dbReference type="ARBA" id="ARBA00022490"/>
    </source>
</evidence>
<keyword evidence="3 4" id="KW-0810">Translation regulation</keyword>
<proteinExistence type="inferred from homology"/>
<dbReference type="Pfam" id="PF02623">
    <property type="entry name" value="FliW"/>
    <property type="match status" value="1"/>
</dbReference>
<evidence type="ECO:0000313" key="7">
    <source>
        <dbReference type="Proteomes" id="UP000186309"/>
    </source>
</evidence>
<evidence type="ECO:0000313" key="6">
    <source>
        <dbReference type="EMBL" id="APW60008.1"/>
    </source>
</evidence>
<dbReference type="KEGG" id="pbor:BSF38_01470"/>
<comment type="subcellular location">
    <subcellularLocation>
        <location evidence="4">Cytoplasm</location>
    </subcellularLocation>
</comment>
<dbReference type="SUPFAM" id="SSF141457">
    <property type="entry name" value="BH3618-like"/>
    <property type="match status" value="1"/>
</dbReference>
<dbReference type="STRING" id="1387353.BSF38_01470"/>
<dbReference type="OrthoDB" id="9801235at2"/>
<dbReference type="InterPro" id="IPR024046">
    <property type="entry name" value="Flagellar_assmbl_FliW_dom_sf"/>
</dbReference>
<keyword evidence="6" id="KW-0969">Cilium</keyword>
<organism evidence="6 7">
    <name type="scientific">Paludisphaera borealis</name>
    <dbReference type="NCBI Taxonomy" id="1387353"/>
    <lineage>
        <taxon>Bacteria</taxon>
        <taxon>Pseudomonadati</taxon>
        <taxon>Planctomycetota</taxon>
        <taxon>Planctomycetia</taxon>
        <taxon>Isosphaerales</taxon>
        <taxon>Isosphaeraceae</taxon>
        <taxon>Paludisphaera</taxon>
    </lineage>
</organism>
<protein>
    <recommendedName>
        <fullName evidence="4">Flagellar assembly factor FliW</fullName>
    </recommendedName>
</protein>
<comment type="subunit">
    <text evidence="4">Interacts with translational regulator CsrA and flagellin(s).</text>
</comment>
<sequence>MNILTTRFGLIQAPESEIYRIPEGLLGFRSYTQYLHLPDPVVSGLSWLQSTTAPDLAFGLVAPPLAVSDYRIEIRPGDRAALELHDERTAMIYVVLNRGGGGLTVNLQGPLVFNPVRRLGRQLVLTSSRFPVRYPLESMAGSPSATPTLLPGLTPLRATA</sequence>
<evidence type="ECO:0000256" key="5">
    <source>
        <dbReference type="SAM" id="MobiDB-lite"/>
    </source>
</evidence>
<evidence type="ECO:0000256" key="2">
    <source>
        <dbReference type="ARBA" id="ARBA00022795"/>
    </source>
</evidence>
<keyword evidence="6" id="KW-0966">Cell projection</keyword>
<dbReference type="PANTHER" id="PTHR39190:SF1">
    <property type="entry name" value="FLAGELLAR ASSEMBLY FACTOR FLIW"/>
    <property type="match status" value="1"/>
</dbReference>
<dbReference type="PANTHER" id="PTHR39190">
    <property type="entry name" value="FLAGELLAR ASSEMBLY FACTOR FLIW"/>
    <property type="match status" value="1"/>
</dbReference>
<keyword evidence="2 4" id="KW-1005">Bacterial flagellum biogenesis</keyword>
<dbReference type="Proteomes" id="UP000186309">
    <property type="component" value="Chromosome"/>
</dbReference>
<dbReference type="Gene3D" id="2.30.290.10">
    <property type="entry name" value="BH3618-like"/>
    <property type="match status" value="1"/>
</dbReference>
<dbReference type="HAMAP" id="MF_01185">
    <property type="entry name" value="FliW"/>
    <property type="match status" value="1"/>
</dbReference>
<comment type="function">
    <text evidence="4">Acts as an anti-CsrA protein, binds CsrA and prevents it from repressing translation of its target genes, one of which is flagellin. Binds to flagellin and participates in the assembly of the flagellum.</text>
</comment>
<keyword evidence="4" id="KW-0143">Chaperone</keyword>